<feature type="domain" description="Thiolase C-terminal" evidence="3">
    <location>
        <begin position="1"/>
        <end position="82"/>
    </location>
</feature>
<keyword evidence="1" id="KW-0276">Fatty acid metabolism</keyword>
<dbReference type="Pfam" id="PF02803">
    <property type="entry name" value="Thiolase_C"/>
    <property type="match status" value="1"/>
</dbReference>
<evidence type="ECO:0000256" key="2">
    <source>
        <dbReference type="ARBA" id="ARBA00023098"/>
    </source>
</evidence>
<dbReference type="InterPro" id="IPR020613">
    <property type="entry name" value="Thiolase_CS"/>
</dbReference>
<sequence>MDLVEINEAFAAQVIPSARELGVDEEKLNVKGGAIAVGHPYGMTGARITSTLINALTDTGGRYGLETMCVGGGQGMAMVLERL</sequence>
<proteinExistence type="predicted"/>
<dbReference type="GO" id="GO:0003988">
    <property type="term" value="F:acetyl-CoA C-acyltransferase activity"/>
    <property type="evidence" value="ECO:0007669"/>
    <property type="project" value="TreeGrafter"/>
</dbReference>
<keyword evidence="5" id="KW-1185">Reference proteome</keyword>
<gene>
    <name evidence="4" type="ORF">HNR73_003448</name>
</gene>
<dbReference type="PANTHER" id="PTHR43853:SF8">
    <property type="entry name" value="3-KETOACYL-COA THIOLASE, PEROXISOMAL"/>
    <property type="match status" value="1"/>
</dbReference>
<protein>
    <submittedName>
        <fullName evidence="4">Acetyl-CoA acetyltransferase</fullName>
    </submittedName>
</protein>
<dbReference type="InterPro" id="IPR050215">
    <property type="entry name" value="Thiolase-like_sf_Thiolase"/>
</dbReference>
<dbReference type="InterPro" id="IPR020617">
    <property type="entry name" value="Thiolase_C"/>
</dbReference>
<dbReference type="Gene3D" id="3.40.47.10">
    <property type="match status" value="1"/>
</dbReference>
<reference evidence="4 5" key="1">
    <citation type="submission" date="2020-08" db="EMBL/GenBank/DDBJ databases">
        <title>Genomic Encyclopedia of Type Strains, Phase IV (KMG-IV): sequencing the most valuable type-strain genomes for metagenomic binning, comparative biology and taxonomic classification.</title>
        <authorList>
            <person name="Goeker M."/>
        </authorList>
    </citation>
    <scope>NUCLEOTIDE SEQUENCE [LARGE SCALE GENOMIC DNA]</scope>
    <source>
        <strain evidence="4 5">YIM 65646</strain>
    </source>
</reference>
<name>A0A841FI95_9ACTN</name>
<dbReference type="EMBL" id="JACHGT010000007">
    <property type="protein sequence ID" value="MBB6035584.1"/>
    <property type="molecule type" value="Genomic_DNA"/>
</dbReference>
<dbReference type="SUPFAM" id="SSF53901">
    <property type="entry name" value="Thiolase-like"/>
    <property type="match status" value="1"/>
</dbReference>
<dbReference type="Proteomes" id="UP000548476">
    <property type="component" value="Unassembled WGS sequence"/>
</dbReference>
<evidence type="ECO:0000313" key="4">
    <source>
        <dbReference type="EMBL" id="MBB6035584.1"/>
    </source>
</evidence>
<keyword evidence="2" id="KW-0443">Lipid metabolism</keyword>
<dbReference type="GO" id="GO:0006635">
    <property type="term" value="P:fatty acid beta-oxidation"/>
    <property type="evidence" value="ECO:0007669"/>
    <property type="project" value="TreeGrafter"/>
</dbReference>
<dbReference type="GO" id="GO:0010124">
    <property type="term" value="P:phenylacetate catabolic process"/>
    <property type="evidence" value="ECO:0007669"/>
    <property type="project" value="TreeGrafter"/>
</dbReference>
<evidence type="ECO:0000259" key="3">
    <source>
        <dbReference type="Pfam" id="PF02803"/>
    </source>
</evidence>
<evidence type="ECO:0000256" key="1">
    <source>
        <dbReference type="ARBA" id="ARBA00022832"/>
    </source>
</evidence>
<accession>A0A841FI95</accession>
<dbReference type="InterPro" id="IPR016039">
    <property type="entry name" value="Thiolase-like"/>
</dbReference>
<dbReference type="PROSITE" id="PS00737">
    <property type="entry name" value="THIOLASE_2"/>
    <property type="match status" value="1"/>
</dbReference>
<organism evidence="4 5">
    <name type="scientific">Phytomonospora endophytica</name>
    <dbReference type="NCBI Taxonomy" id="714109"/>
    <lineage>
        <taxon>Bacteria</taxon>
        <taxon>Bacillati</taxon>
        <taxon>Actinomycetota</taxon>
        <taxon>Actinomycetes</taxon>
        <taxon>Micromonosporales</taxon>
        <taxon>Micromonosporaceae</taxon>
        <taxon>Phytomonospora</taxon>
    </lineage>
</organism>
<keyword evidence="4" id="KW-0808">Transferase</keyword>
<dbReference type="PANTHER" id="PTHR43853">
    <property type="entry name" value="3-KETOACYL-COA THIOLASE, PEROXISOMAL"/>
    <property type="match status" value="1"/>
</dbReference>
<evidence type="ECO:0000313" key="5">
    <source>
        <dbReference type="Proteomes" id="UP000548476"/>
    </source>
</evidence>
<comment type="caution">
    <text evidence="4">The sequence shown here is derived from an EMBL/GenBank/DDBJ whole genome shotgun (WGS) entry which is preliminary data.</text>
</comment>
<dbReference type="AlphaFoldDB" id="A0A841FI95"/>